<dbReference type="GeneID" id="24093240"/>
<protein>
    <recommendedName>
        <fullName evidence="11">Aquaporin</fullName>
    </recommendedName>
</protein>
<accession>J7S5Z8</accession>
<dbReference type="InParanoid" id="J7S5Z8"/>
<dbReference type="GO" id="GO:0005886">
    <property type="term" value="C:plasma membrane"/>
    <property type="evidence" value="ECO:0007669"/>
    <property type="project" value="TreeGrafter"/>
</dbReference>
<feature type="transmembrane region" description="Helical" evidence="8">
    <location>
        <begin position="98"/>
        <end position="119"/>
    </location>
</feature>
<dbReference type="HOGENOM" id="CLU_020019_1_4_1"/>
<feature type="transmembrane region" description="Helical" evidence="8">
    <location>
        <begin position="20"/>
        <end position="40"/>
    </location>
</feature>
<evidence type="ECO:0000256" key="4">
    <source>
        <dbReference type="ARBA" id="ARBA00022989"/>
    </source>
</evidence>
<keyword evidence="10" id="KW-1185">Reference proteome</keyword>
<evidence type="ECO:0000256" key="5">
    <source>
        <dbReference type="ARBA" id="ARBA00023136"/>
    </source>
</evidence>
<feature type="transmembrane region" description="Helical" evidence="8">
    <location>
        <begin position="52"/>
        <end position="72"/>
    </location>
</feature>
<evidence type="ECO:0000313" key="10">
    <source>
        <dbReference type="Proteomes" id="UP000006352"/>
    </source>
</evidence>
<evidence type="ECO:0000256" key="7">
    <source>
        <dbReference type="SAM" id="MobiDB-lite"/>
    </source>
</evidence>
<feature type="compositionally biased region" description="Low complexity" evidence="7">
    <location>
        <begin position="267"/>
        <end position="277"/>
    </location>
</feature>
<keyword evidence="3 6" id="KW-0812">Transmembrane</keyword>
<sequence>MKRMGSLFDNWYDDFKAACLEYVGTTFFLLLAFGGIQAAQESSGGSTTDVTRIMYIAVAMGLSLLVSVWIFFRATGGVFNPNVGLALLLTGVVQPFRFALYSIAQLVGGITAAALVFALTPGPLAYNTFLHTGVNSAQGVFIEMFITAALVIAVLMLAAEKHQATPFAPVGIGLTLFACHLWAVIYTGAGMNVARAFGPAVVTGFPFSSQWVYWVGDTLGSLLGAGFYIIFKQNRYWRLTPNQDTMNDEESPNVPLQNGVSLSAARGARSSSVGQSGEPHSEDATIGTRGEKGAQNGSTTGSTIV</sequence>
<dbReference type="PANTHER" id="PTHR19139:SF199">
    <property type="entry name" value="MIP17260P"/>
    <property type="match status" value="1"/>
</dbReference>
<feature type="compositionally biased region" description="Polar residues" evidence="7">
    <location>
        <begin position="295"/>
        <end position="305"/>
    </location>
</feature>
<feature type="transmembrane region" description="Helical" evidence="8">
    <location>
        <begin position="211"/>
        <end position="231"/>
    </location>
</feature>
<dbReference type="AlphaFoldDB" id="J7S5Z8"/>
<dbReference type="PANTHER" id="PTHR19139">
    <property type="entry name" value="AQUAPORIN TRANSPORTER"/>
    <property type="match status" value="1"/>
</dbReference>
<dbReference type="EMBL" id="HE796877">
    <property type="protein sequence ID" value="CCL98329.1"/>
    <property type="molecule type" value="Genomic_DNA"/>
</dbReference>
<keyword evidence="4 8" id="KW-1133">Transmembrane helix</keyword>
<reference evidence="9 10" key="1">
    <citation type="journal article" date="2012" name="Appl. Environ. Microbiol.">
        <title>Short-read sequencing for genomic analysis of the brown rot fungus Fibroporia radiculosa.</title>
        <authorList>
            <person name="Tang J.D."/>
            <person name="Perkins A.D."/>
            <person name="Sonstegard T.S."/>
            <person name="Schroeder S.G."/>
            <person name="Burgess S.C."/>
            <person name="Diehl S.V."/>
        </authorList>
    </citation>
    <scope>NUCLEOTIDE SEQUENCE [LARGE SCALE GENOMIC DNA]</scope>
    <source>
        <strain evidence="9 10">TFFH 294</strain>
    </source>
</reference>
<name>J7S5Z8_9APHY</name>
<evidence type="ECO:0000256" key="1">
    <source>
        <dbReference type="ARBA" id="ARBA00004141"/>
    </source>
</evidence>
<dbReference type="OrthoDB" id="3222at2759"/>
<dbReference type="GO" id="GO:0015250">
    <property type="term" value="F:water channel activity"/>
    <property type="evidence" value="ECO:0007669"/>
    <property type="project" value="TreeGrafter"/>
</dbReference>
<organism evidence="9 10">
    <name type="scientific">Fibroporia radiculosa</name>
    <dbReference type="NCBI Taxonomy" id="599839"/>
    <lineage>
        <taxon>Eukaryota</taxon>
        <taxon>Fungi</taxon>
        <taxon>Dikarya</taxon>
        <taxon>Basidiomycota</taxon>
        <taxon>Agaricomycotina</taxon>
        <taxon>Agaricomycetes</taxon>
        <taxon>Polyporales</taxon>
        <taxon>Fibroporiaceae</taxon>
        <taxon>Fibroporia</taxon>
    </lineage>
</organism>
<evidence type="ECO:0008006" key="11">
    <source>
        <dbReference type="Google" id="ProtNLM"/>
    </source>
</evidence>
<dbReference type="RefSeq" id="XP_012177612.1">
    <property type="nucleotide sequence ID" value="XM_012322222.1"/>
</dbReference>
<dbReference type="Pfam" id="PF00230">
    <property type="entry name" value="MIP"/>
    <property type="match status" value="1"/>
</dbReference>
<gene>
    <name evidence="9" type="ORF">FIBRA_00323</name>
</gene>
<feature type="transmembrane region" description="Helical" evidence="8">
    <location>
        <begin position="139"/>
        <end position="158"/>
    </location>
</feature>
<evidence type="ECO:0000256" key="2">
    <source>
        <dbReference type="ARBA" id="ARBA00006175"/>
    </source>
</evidence>
<proteinExistence type="inferred from homology"/>
<dbReference type="Proteomes" id="UP000006352">
    <property type="component" value="Unassembled WGS sequence"/>
</dbReference>
<evidence type="ECO:0000313" key="9">
    <source>
        <dbReference type="EMBL" id="CCL98329.1"/>
    </source>
</evidence>
<dbReference type="InterPro" id="IPR000425">
    <property type="entry name" value="MIP"/>
</dbReference>
<feature type="region of interest" description="Disordered" evidence="7">
    <location>
        <begin position="267"/>
        <end position="305"/>
    </location>
</feature>
<comment type="subcellular location">
    <subcellularLocation>
        <location evidence="1">Membrane</location>
        <topology evidence="1">Multi-pass membrane protein</topology>
    </subcellularLocation>
</comment>
<evidence type="ECO:0000256" key="8">
    <source>
        <dbReference type="SAM" id="Phobius"/>
    </source>
</evidence>
<comment type="similarity">
    <text evidence="2 6">Belongs to the MIP/aquaporin (TC 1.A.8) family.</text>
</comment>
<keyword evidence="5 8" id="KW-0472">Membrane</keyword>
<evidence type="ECO:0000256" key="6">
    <source>
        <dbReference type="RuleBase" id="RU000477"/>
    </source>
</evidence>
<evidence type="ECO:0000256" key="3">
    <source>
        <dbReference type="ARBA" id="ARBA00022692"/>
    </source>
</evidence>
<dbReference type="InterPro" id="IPR023271">
    <property type="entry name" value="Aquaporin-like"/>
</dbReference>
<dbReference type="Gene3D" id="1.20.1080.10">
    <property type="entry name" value="Glycerol uptake facilitator protein"/>
    <property type="match status" value="1"/>
</dbReference>
<dbReference type="SUPFAM" id="SSF81338">
    <property type="entry name" value="Aquaporin-like"/>
    <property type="match status" value="1"/>
</dbReference>
<dbReference type="STRING" id="599839.J7S5Z8"/>
<dbReference type="PRINTS" id="PR00783">
    <property type="entry name" value="MINTRINSICP"/>
</dbReference>
<feature type="transmembrane region" description="Helical" evidence="8">
    <location>
        <begin position="170"/>
        <end position="191"/>
    </location>
</feature>
<dbReference type="InterPro" id="IPR034294">
    <property type="entry name" value="Aquaporin_transptr"/>
</dbReference>
<keyword evidence="6" id="KW-0813">Transport</keyword>